<dbReference type="PANTHER" id="PTHR46083:SF5">
    <property type="entry name" value="STARCH SYNTHASE 3, CHLOROPLASTIC_AMYLOPLASTIC"/>
    <property type="match status" value="1"/>
</dbReference>
<organism evidence="8 9">
    <name type="scientific">Hevea brasiliensis</name>
    <name type="common">Para rubber tree</name>
    <name type="synonym">Siphonia brasiliensis</name>
    <dbReference type="NCBI Taxonomy" id="3981"/>
    <lineage>
        <taxon>Eukaryota</taxon>
        <taxon>Viridiplantae</taxon>
        <taxon>Streptophyta</taxon>
        <taxon>Embryophyta</taxon>
        <taxon>Tracheophyta</taxon>
        <taxon>Spermatophyta</taxon>
        <taxon>Magnoliopsida</taxon>
        <taxon>eudicotyledons</taxon>
        <taxon>Gunneridae</taxon>
        <taxon>Pentapetalae</taxon>
        <taxon>rosids</taxon>
        <taxon>fabids</taxon>
        <taxon>Malpighiales</taxon>
        <taxon>Euphorbiaceae</taxon>
        <taxon>Crotonoideae</taxon>
        <taxon>Micrandreae</taxon>
        <taxon>Hevea</taxon>
    </lineage>
</organism>
<evidence type="ECO:0000313" key="8">
    <source>
        <dbReference type="EMBL" id="KAF2304933.1"/>
    </source>
</evidence>
<comment type="catalytic activity">
    <reaction evidence="1">
        <text>[(1-&gt;4)-alpha-D-glucosyl](n) + ADP-alpha-D-glucose = [(1-&gt;4)-alpha-D-glucosyl](n+1) + ADP + H(+)</text>
        <dbReference type="Rhea" id="RHEA:18189"/>
        <dbReference type="Rhea" id="RHEA-COMP:9584"/>
        <dbReference type="Rhea" id="RHEA-COMP:9587"/>
        <dbReference type="ChEBI" id="CHEBI:15378"/>
        <dbReference type="ChEBI" id="CHEBI:15444"/>
        <dbReference type="ChEBI" id="CHEBI:57498"/>
        <dbReference type="ChEBI" id="CHEBI:456216"/>
        <dbReference type="EC" id="2.4.1.21"/>
    </reaction>
</comment>
<accession>A0A6A6LXN9</accession>
<dbReference type="InterPro" id="IPR013534">
    <property type="entry name" value="Starch_synth_cat_dom"/>
</dbReference>
<dbReference type="Gene3D" id="3.40.50.2000">
    <property type="entry name" value="Glycogen Phosphorylase B"/>
    <property type="match status" value="2"/>
</dbReference>
<evidence type="ECO:0000313" key="9">
    <source>
        <dbReference type="Proteomes" id="UP000467840"/>
    </source>
</evidence>
<feature type="domain" description="Starch synthase catalytic" evidence="7">
    <location>
        <begin position="92"/>
        <end position="134"/>
    </location>
</feature>
<dbReference type="PANTHER" id="PTHR46083">
    <property type="match status" value="1"/>
</dbReference>
<name>A0A6A6LXN9_HEVBR</name>
<dbReference type="GO" id="GO:0019252">
    <property type="term" value="P:starch biosynthetic process"/>
    <property type="evidence" value="ECO:0007669"/>
    <property type="project" value="UniProtKB-UniPathway"/>
</dbReference>
<evidence type="ECO:0000256" key="4">
    <source>
        <dbReference type="ARBA" id="ARBA00022676"/>
    </source>
</evidence>
<proteinExistence type="predicted"/>
<dbReference type="EMBL" id="JAAGAX010000008">
    <property type="protein sequence ID" value="KAF2304933.1"/>
    <property type="molecule type" value="Genomic_DNA"/>
</dbReference>
<evidence type="ECO:0000256" key="3">
    <source>
        <dbReference type="ARBA" id="ARBA00012588"/>
    </source>
</evidence>
<keyword evidence="6" id="KW-0750">Starch biosynthesis</keyword>
<comment type="pathway">
    <text evidence="2">Glycan biosynthesis; starch biosynthesis.</text>
</comment>
<reference evidence="8 9" key="1">
    <citation type="journal article" date="2020" name="Mol. Plant">
        <title>The Chromosome-Based Rubber Tree Genome Provides New Insights into Spurge Genome Evolution and Rubber Biosynthesis.</title>
        <authorList>
            <person name="Liu J."/>
            <person name="Shi C."/>
            <person name="Shi C.C."/>
            <person name="Li W."/>
            <person name="Zhang Q.J."/>
            <person name="Zhang Y."/>
            <person name="Li K."/>
            <person name="Lu H.F."/>
            <person name="Shi C."/>
            <person name="Zhu S.T."/>
            <person name="Xiao Z.Y."/>
            <person name="Nan H."/>
            <person name="Yue Y."/>
            <person name="Zhu X.G."/>
            <person name="Wu Y."/>
            <person name="Hong X.N."/>
            <person name="Fan G.Y."/>
            <person name="Tong Y."/>
            <person name="Zhang D."/>
            <person name="Mao C.L."/>
            <person name="Liu Y.L."/>
            <person name="Hao S.J."/>
            <person name="Liu W.Q."/>
            <person name="Lv M.Q."/>
            <person name="Zhang H.B."/>
            <person name="Liu Y."/>
            <person name="Hu-Tang G.R."/>
            <person name="Wang J.P."/>
            <person name="Wang J.H."/>
            <person name="Sun Y.H."/>
            <person name="Ni S.B."/>
            <person name="Chen W.B."/>
            <person name="Zhang X.C."/>
            <person name="Jiao Y.N."/>
            <person name="Eichler E.E."/>
            <person name="Li G.H."/>
            <person name="Liu X."/>
            <person name="Gao L.Z."/>
        </authorList>
    </citation>
    <scope>NUCLEOTIDE SEQUENCE [LARGE SCALE GENOMIC DNA]</scope>
    <source>
        <strain evidence="9">cv. GT1</strain>
        <tissue evidence="8">Leaf</tissue>
    </source>
</reference>
<gene>
    <name evidence="8" type="ORF">GH714_000585</name>
</gene>
<dbReference type="GO" id="GO:0009011">
    <property type="term" value="F:alpha-1,4-glucan glucosyltransferase (ADP-glucose donor) activity"/>
    <property type="evidence" value="ECO:0007669"/>
    <property type="project" value="UniProtKB-EC"/>
</dbReference>
<dbReference type="Pfam" id="PF08323">
    <property type="entry name" value="Glyco_transf_5"/>
    <property type="match status" value="1"/>
</dbReference>
<dbReference type="UniPathway" id="UPA00152"/>
<keyword evidence="4" id="KW-0328">Glycosyltransferase</keyword>
<sequence length="259" mass="29017">MKAERKERTLKRFLLSQKQVVYIDPLDVQAGSAVTVFYNPANTVLNVKVPLDAYMMDFVFSEREDGGIFYNRDGMDCHIPVFGGVVKEPPMRIVHVAVEMAPVAKVGGLSDVVTSLFRAVQDLNHSVDIILPKMFSTGCIYSCRNDGERFGFFCHAALEFLLQNGFHPVSPTYSKEVAGNLTVAPHLHKFHGILNGIDPDIWDPYNDKFIHVVLLGSAPDPRIQNDFVNLANQLHSSHNDRARLCLTYDEPLSHLAYSL</sequence>
<evidence type="ECO:0000256" key="5">
    <source>
        <dbReference type="ARBA" id="ARBA00022679"/>
    </source>
</evidence>
<keyword evidence="5" id="KW-0808">Transferase</keyword>
<dbReference type="Proteomes" id="UP000467840">
    <property type="component" value="Chromosome 9"/>
</dbReference>
<evidence type="ECO:0000256" key="1">
    <source>
        <dbReference type="ARBA" id="ARBA00001478"/>
    </source>
</evidence>
<dbReference type="SUPFAM" id="SSF53756">
    <property type="entry name" value="UDP-Glycosyltransferase/glycogen phosphorylase"/>
    <property type="match status" value="1"/>
</dbReference>
<evidence type="ECO:0000256" key="6">
    <source>
        <dbReference type="ARBA" id="ARBA00022922"/>
    </source>
</evidence>
<comment type="caution">
    <text evidence="8">The sequence shown here is derived from an EMBL/GenBank/DDBJ whole genome shotgun (WGS) entry which is preliminary data.</text>
</comment>
<dbReference type="AlphaFoldDB" id="A0A6A6LXN9"/>
<protein>
    <recommendedName>
        <fullName evidence="3">starch synthase</fullName>
        <ecNumber evidence="3">2.4.1.21</ecNumber>
    </recommendedName>
</protein>
<dbReference type="EC" id="2.4.1.21" evidence="3"/>
<evidence type="ECO:0000259" key="7">
    <source>
        <dbReference type="Pfam" id="PF08323"/>
    </source>
</evidence>
<evidence type="ECO:0000256" key="2">
    <source>
        <dbReference type="ARBA" id="ARBA00004727"/>
    </source>
</evidence>
<keyword evidence="9" id="KW-1185">Reference proteome</keyword>